<keyword evidence="3" id="KW-1185">Reference proteome</keyword>
<gene>
    <name evidence="2" type="ORF">GJ744_001938</name>
</gene>
<dbReference type="Proteomes" id="UP000606974">
    <property type="component" value="Unassembled WGS sequence"/>
</dbReference>
<organism evidence="2 3">
    <name type="scientific">Endocarpon pusillum</name>
    <dbReference type="NCBI Taxonomy" id="364733"/>
    <lineage>
        <taxon>Eukaryota</taxon>
        <taxon>Fungi</taxon>
        <taxon>Dikarya</taxon>
        <taxon>Ascomycota</taxon>
        <taxon>Pezizomycotina</taxon>
        <taxon>Eurotiomycetes</taxon>
        <taxon>Chaetothyriomycetidae</taxon>
        <taxon>Verrucariales</taxon>
        <taxon>Verrucariaceae</taxon>
        <taxon>Endocarpon</taxon>
    </lineage>
</organism>
<sequence length="92" mass="10764">MKGLRTREGAQEDARKDATGFSTSFECMELILLTSSFSINKEKRSKEKRREEKRKGRTHLLTKNRTFPSNPTLPYRYLLNPEPRNHHTSILS</sequence>
<accession>A0A8H7ANA7</accession>
<dbReference type="AlphaFoldDB" id="A0A8H7ANA7"/>
<protein>
    <submittedName>
        <fullName evidence="2">Uncharacterized protein</fullName>
    </submittedName>
</protein>
<feature type="region of interest" description="Disordered" evidence="1">
    <location>
        <begin position="41"/>
        <end position="92"/>
    </location>
</feature>
<feature type="compositionally biased region" description="Polar residues" evidence="1">
    <location>
        <begin position="63"/>
        <end position="72"/>
    </location>
</feature>
<evidence type="ECO:0000313" key="3">
    <source>
        <dbReference type="Proteomes" id="UP000606974"/>
    </source>
</evidence>
<proteinExistence type="predicted"/>
<evidence type="ECO:0000313" key="2">
    <source>
        <dbReference type="EMBL" id="KAF7512370.1"/>
    </source>
</evidence>
<reference evidence="2" key="1">
    <citation type="submission" date="2020-02" db="EMBL/GenBank/DDBJ databases">
        <authorList>
            <person name="Palmer J.M."/>
        </authorList>
    </citation>
    <scope>NUCLEOTIDE SEQUENCE</scope>
    <source>
        <strain evidence="2">EPUS1.4</strain>
        <tissue evidence="2">Thallus</tissue>
    </source>
</reference>
<comment type="caution">
    <text evidence="2">The sequence shown here is derived from an EMBL/GenBank/DDBJ whole genome shotgun (WGS) entry which is preliminary data.</text>
</comment>
<feature type="compositionally biased region" description="Basic and acidic residues" evidence="1">
    <location>
        <begin position="41"/>
        <end position="54"/>
    </location>
</feature>
<name>A0A8H7ANA7_9EURO</name>
<dbReference type="EMBL" id="JAACFV010000013">
    <property type="protein sequence ID" value="KAF7512370.1"/>
    <property type="molecule type" value="Genomic_DNA"/>
</dbReference>
<evidence type="ECO:0000256" key="1">
    <source>
        <dbReference type="SAM" id="MobiDB-lite"/>
    </source>
</evidence>